<dbReference type="InterPro" id="IPR015338">
    <property type="entry name" value="GT64_dom"/>
</dbReference>
<keyword evidence="6" id="KW-1185">Reference proteome</keyword>
<dbReference type="Gene3D" id="3.90.550.10">
    <property type="entry name" value="Spore Coat Polysaccharide Biosynthesis Protein SpsA, Chain A"/>
    <property type="match status" value="1"/>
</dbReference>
<protein>
    <submittedName>
        <fullName evidence="7 8">Glycosyltransferase family protein 64 C3-like isoform X1</fullName>
    </submittedName>
</protein>
<dbReference type="InterPro" id="IPR029044">
    <property type="entry name" value="Nucleotide-diphossugar_trans"/>
</dbReference>
<keyword evidence="3" id="KW-1015">Disulfide bond</keyword>
<dbReference type="Pfam" id="PF09258">
    <property type="entry name" value="Glyco_transf_64"/>
    <property type="match status" value="1"/>
</dbReference>
<dbReference type="Proteomes" id="UP001652660">
    <property type="component" value="Chromosome 10c"/>
</dbReference>
<dbReference type="RefSeq" id="XP_071925904.1">
    <property type="nucleotide sequence ID" value="XM_072069803.1"/>
</dbReference>
<keyword evidence="4" id="KW-1133">Transmembrane helix</keyword>
<evidence type="ECO:0000313" key="9">
    <source>
        <dbReference type="RefSeq" id="XP_071925905.1"/>
    </source>
</evidence>
<organism evidence="6 8">
    <name type="scientific">Coffea arabica</name>
    <name type="common">Arabian coffee</name>
    <dbReference type="NCBI Taxonomy" id="13443"/>
    <lineage>
        <taxon>Eukaryota</taxon>
        <taxon>Viridiplantae</taxon>
        <taxon>Streptophyta</taxon>
        <taxon>Embryophyta</taxon>
        <taxon>Tracheophyta</taxon>
        <taxon>Spermatophyta</taxon>
        <taxon>Magnoliopsida</taxon>
        <taxon>eudicotyledons</taxon>
        <taxon>Gunneridae</taxon>
        <taxon>Pentapetalae</taxon>
        <taxon>asterids</taxon>
        <taxon>lamiids</taxon>
        <taxon>Gentianales</taxon>
        <taxon>Rubiaceae</taxon>
        <taxon>Ixoroideae</taxon>
        <taxon>Gardenieae complex</taxon>
        <taxon>Bertiereae - Coffeeae clade</taxon>
        <taxon>Coffeeae</taxon>
        <taxon>Coffea</taxon>
    </lineage>
</organism>
<evidence type="ECO:0000256" key="2">
    <source>
        <dbReference type="ARBA" id="ARBA00022679"/>
    </source>
</evidence>
<accession>A0ABM4W288</accession>
<dbReference type="GeneID" id="113713744"/>
<evidence type="ECO:0000313" key="7">
    <source>
        <dbReference type="RefSeq" id="XP_071925903.1"/>
    </source>
</evidence>
<keyword evidence="4" id="KW-0472">Membrane</keyword>
<evidence type="ECO:0000256" key="4">
    <source>
        <dbReference type="SAM" id="Phobius"/>
    </source>
</evidence>
<evidence type="ECO:0000256" key="3">
    <source>
        <dbReference type="ARBA" id="ARBA00023157"/>
    </source>
</evidence>
<feature type="transmembrane region" description="Helical" evidence="4">
    <location>
        <begin position="21"/>
        <end position="40"/>
    </location>
</feature>
<proteinExistence type="inferred from homology"/>
<keyword evidence="2" id="KW-0808">Transferase</keyword>
<dbReference type="PANTHER" id="PTHR48409">
    <property type="entry name" value="GLYCOSYLTRANSFERASE FAMILY PROTEIN 64 C3"/>
    <property type="match status" value="1"/>
</dbReference>
<gene>
    <name evidence="7 8 9" type="primary">LOC113713744</name>
</gene>
<evidence type="ECO:0000259" key="5">
    <source>
        <dbReference type="Pfam" id="PF09258"/>
    </source>
</evidence>
<evidence type="ECO:0000313" key="6">
    <source>
        <dbReference type="Proteomes" id="UP001652660"/>
    </source>
</evidence>
<feature type="domain" description="Glycosyl transferase 64" evidence="5">
    <location>
        <begin position="64"/>
        <end position="326"/>
    </location>
</feature>
<keyword evidence="4" id="KW-0812">Transmembrane</keyword>
<name>A0ABM4W288_COFAR</name>
<sequence>MLLALYSNSTYFQMKKFKAMFILTLVLMSSFDFLILVFSLRLNPNSSDLCENKVDPRTLRPDQMTVVISGYSEHRIPLLQSIAARYSAAASVSSILILWCNPATPTQTISQLSKNLSHYSTVNAPISVIHETTASLNSRFYPRESIDTHAVLICDDDVELDSSSIDFAFNIWKSNPNHLIGFFARSHAYDLNTKSWIYTISSDKYSIILTKAMIMKWEYLWEYSCGGGKVNEELRKIVDAERNCEDILMNFVVADKINAGPILAGAERVRDWGDARNEGRVGKEEREAGLSSRRGEHRKRRGDCIREFHRVLGRMPLRYSYGKVVKSVGEQGLCEKSGKLVFCDQQVFK</sequence>
<comment type="similarity">
    <text evidence="1">Belongs to the glycosyltransferase 64 family.</text>
</comment>
<dbReference type="PANTHER" id="PTHR48409:SF1">
    <property type="entry name" value="GLYCOSYLTRANSFERASE FAMILY PROTEIN 64 C3"/>
    <property type="match status" value="1"/>
</dbReference>
<dbReference type="RefSeq" id="XP_071925903.1">
    <property type="nucleotide sequence ID" value="XM_072069802.1"/>
</dbReference>
<reference evidence="7 8" key="1">
    <citation type="submission" date="2025-05" db="UniProtKB">
        <authorList>
            <consortium name="RefSeq"/>
        </authorList>
    </citation>
    <scope>IDENTIFICATION</scope>
    <source>
        <tissue evidence="7 8">Leaves</tissue>
    </source>
</reference>
<dbReference type="RefSeq" id="XP_071925905.1">
    <property type="nucleotide sequence ID" value="XM_072069804.1"/>
</dbReference>
<evidence type="ECO:0000256" key="1">
    <source>
        <dbReference type="ARBA" id="ARBA00008700"/>
    </source>
</evidence>
<dbReference type="SUPFAM" id="SSF53448">
    <property type="entry name" value="Nucleotide-diphospho-sugar transferases"/>
    <property type="match status" value="1"/>
</dbReference>
<evidence type="ECO:0000313" key="8">
    <source>
        <dbReference type="RefSeq" id="XP_071925904.1"/>
    </source>
</evidence>
<dbReference type="InterPro" id="IPR053318">
    <property type="entry name" value="GT64"/>
</dbReference>